<accession>A0ABR5SJB7</accession>
<dbReference type="InterPro" id="IPR028081">
    <property type="entry name" value="Leu-bd"/>
</dbReference>
<dbReference type="NCBIfam" id="NF037995">
    <property type="entry name" value="TRAP_S1"/>
    <property type="match status" value="1"/>
</dbReference>
<keyword evidence="3" id="KW-0813">Transport</keyword>
<evidence type="ECO:0000256" key="2">
    <source>
        <dbReference type="ARBA" id="ARBA00010062"/>
    </source>
</evidence>
<feature type="domain" description="Leucine-binding protein" evidence="5">
    <location>
        <begin position="356"/>
        <end position="704"/>
    </location>
</feature>
<dbReference type="CDD" id="cd13603">
    <property type="entry name" value="PBP2_TRAP_Siap_TeaA_like"/>
    <property type="match status" value="1"/>
</dbReference>
<evidence type="ECO:0000259" key="5">
    <source>
        <dbReference type="Pfam" id="PF13458"/>
    </source>
</evidence>
<dbReference type="CDD" id="cd19979">
    <property type="entry name" value="PBP1_ABC_ligand_binding-like"/>
    <property type="match status" value="1"/>
</dbReference>
<proteinExistence type="inferred from homology"/>
<dbReference type="InterPro" id="IPR004682">
    <property type="entry name" value="TRAP_DctP"/>
</dbReference>
<dbReference type="InterPro" id="IPR018389">
    <property type="entry name" value="DctP_fam"/>
</dbReference>
<dbReference type="PANTHER" id="PTHR33376:SF7">
    <property type="entry name" value="C4-DICARBOXYLATE-BINDING PROTEIN DCTB"/>
    <property type="match status" value="1"/>
</dbReference>
<evidence type="ECO:0000256" key="1">
    <source>
        <dbReference type="ARBA" id="ARBA00009023"/>
    </source>
</evidence>
<evidence type="ECO:0000256" key="3">
    <source>
        <dbReference type="ARBA" id="ARBA00022448"/>
    </source>
</evidence>
<dbReference type="PROSITE" id="PS51318">
    <property type="entry name" value="TAT"/>
    <property type="match status" value="1"/>
</dbReference>
<sequence length="720" mass="80101">MGRERTRRRFLKTAAALLIAVLIAALSFSCKGRPQEATGEKKVYKLTFGHNMPEGSSMDTAARKFAETVSQKTGGSVAVTVYPNQSLANDYKMIEMAIEGDLDILLSPTAKMSAVVPAMQYSDIPFLFPHKEDAYEMLDGVPGKLLLGQLDQYGLVGAAFWGNGFKQFTANKEIHSPKDFKGMNVRVMKSQLLMDQFRELAANPITIDFHETYKALKDGVVKGHENPIAAIYGMKFYEVQSHITVSNHAYLAYVFCFSKKTMEKLPPEVQQTLLTAAKELTRFERELIDGQESGILKKIDAAGVKITHLTDDEIQQFQLAVKGILYKYAPVIGTEVIGVTMEHLKKKYNYETGDEIIIGLNADMSLGKSQAGVAIERGMRIAVKEINEKGGLLGKKLIVVTMDHAGNTARSNENINLFAKMKNLVAVMGGLQSHIALAGLEIIHTNKLLYLVPWAALPEIVQNNYSPNYVFRVSANDTYVGPFLVNQALKKTKKIALLRVNSIFGAKNEEIMVNFAKERGLQFTAIESFNTNEADYHDQIERISRSGAEVIIMTANVEEAAKIIKSLFYADKKIPVISHRSITGGNFYNETKKELKAIDLSFVQTYSFITANNARSKEFVKKYMAEYGIKSPQEIFSPEGTAHAYDLVMLLAEAIHQAGTLDRAKIRDAMEEIQHYKGLTKTFSPPFTEQRHDALDEKGYFMAVFDNNGAIIPIDGGKND</sequence>
<dbReference type="PANTHER" id="PTHR33376">
    <property type="match status" value="1"/>
</dbReference>
<comment type="similarity">
    <text evidence="1">Belongs to the bacterial solute-binding protein 7 family.</text>
</comment>
<comment type="similarity">
    <text evidence="2">Belongs to the leucine-binding protein family.</text>
</comment>
<dbReference type="PROSITE" id="PS51257">
    <property type="entry name" value="PROKAR_LIPOPROTEIN"/>
    <property type="match status" value="1"/>
</dbReference>
<dbReference type="InterPro" id="IPR038404">
    <property type="entry name" value="TRAP_DctP_sf"/>
</dbReference>
<evidence type="ECO:0000256" key="4">
    <source>
        <dbReference type="ARBA" id="ARBA00022729"/>
    </source>
</evidence>
<dbReference type="RefSeq" id="WP_085050784.1">
    <property type="nucleotide sequence ID" value="NZ_LNQR01000006.1"/>
</dbReference>
<dbReference type="Pfam" id="PF03480">
    <property type="entry name" value="DctP"/>
    <property type="match status" value="1"/>
</dbReference>
<reference evidence="6 7" key="1">
    <citation type="submission" date="2015-11" db="EMBL/GenBank/DDBJ databases">
        <authorList>
            <person name="Lin W."/>
        </authorList>
    </citation>
    <scope>NUCLEOTIDE SEQUENCE [LARGE SCALE GENOMIC DNA]</scope>
    <source>
        <strain evidence="6 7">HCH-1</strain>
    </source>
</reference>
<evidence type="ECO:0000313" key="7">
    <source>
        <dbReference type="Proteomes" id="UP000060487"/>
    </source>
</evidence>
<evidence type="ECO:0000313" key="6">
    <source>
        <dbReference type="EMBL" id="KWT94365.1"/>
    </source>
</evidence>
<dbReference type="Gene3D" id="3.40.50.2300">
    <property type="match status" value="2"/>
</dbReference>
<dbReference type="InterPro" id="IPR006311">
    <property type="entry name" value="TAT_signal"/>
</dbReference>
<comment type="caution">
    <text evidence="6">The sequence shown here is derived from an EMBL/GenBank/DDBJ whole genome shotgun (WGS) entry which is preliminary data.</text>
</comment>
<dbReference type="Pfam" id="PF13458">
    <property type="entry name" value="Peripla_BP_6"/>
    <property type="match status" value="1"/>
</dbReference>
<dbReference type="InterPro" id="IPR028082">
    <property type="entry name" value="Peripla_BP_I"/>
</dbReference>
<keyword evidence="7" id="KW-1185">Reference proteome</keyword>
<organism evidence="6 7">
    <name type="scientific">Candidatus Magnetominusculus xianensis</name>
    <dbReference type="NCBI Taxonomy" id="1748249"/>
    <lineage>
        <taxon>Bacteria</taxon>
        <taxon>Pseudomonadati</taxon>
        <taxon>Nitrospirota</taxon>
        <taxon>Nitrospiria</taxon>
        <taxon>Nitrospirales</taxon>
        <taxon>Nitrospiraceae</taxon>
        <taxon>Candidatus Magnetominusculus</taxon>
    </lineage>
</organism>
<protein>
    <recommendedName>
        <fullName evidence="5">Leucine-binding protein domain-containing protein</fullName>
    </recommendedName>
</protein>
<dbReference type="SUPFAM" id="SSF53822">
    <property type="entry name" value="Periplasmic binding protein-like I"/>
    <property type="match status" value="1"/>
</dbReference>
<keyword evidence="4" id="KW-0732">Signal</keyword>
<dbReference type="NCBIfam" id="TIGR00787">
    <property type="entry name" value="dctP"/>
    <property type="match status" value="1"/>
</dbReference>
<gene>
    <name evidence="6" type="ORF">ASN18_0250</name>
</gene>
<dbReference type="Proteomes" id="UP000060487">
    <property type="component" value="Unassembled WGS sequence"/>
</dbReference>
<dbReference type="Gene3D" id="3.40.190.170">
    <property type="entry name" value="Bacterial extracellular solute-binding protein, family 7"/>
    <property type="match status" value="1"/>
</dbReference>
<dbReference type="EMBL" id="LNQR01000006">
    <property type="protein sequence ID" value="KWT94365.1"/>
    <property type="molecule type" value="Genomic_DNA"/>
</dbReference>
<name>A0ABR5SJB7_9BACT</name>